<accession>A0ABU9AV48</accession>
<organism evidence="2 3">
    <name type="scientific">Luteolibacter soli</name>
    <dbReference type="NCBI Taxonomy" id="3135280"/>
    <lineage>
        <taxon>Bacteria</taxon>
        <taxon>Pseudomonadati</taxon>
        <taxon>Verrucomicrobiota</taxon>
        <taxon>Verrucomicrobiia</taxon>
        <taxon>Verrucomicrobiales</taxon>
        <taxon>Verrucomicrobiaceae</taxon>
        <taxon>Luteolibacter</taxon>
    </lineage>
</organism>
<gene>
    <name evidence="2" type="ORF">WKV53_14020</name>
</gene>
<evidence type="ECO:0000313" key="3">
    <source>
        <dbReference type="Proteomes" id="UP001371305"/>
    </source>
</evidence>
<name>A0ABU9AV48_9BACT</name>
<feature type="transmembrane region" description="Helical" evidence="1">
    <location>
        <begin position="14"/>
        <end position="33"/>
    </location>
</feature>
<keyword evidence="1" id="KW-0472">Membrane</keyword>
<evidence type="ECO:0000256" key="1">
    <source>
        <dbReference type="SAM" id="Phobius"/>
    </source>
</evidence>
<keyword evidence="1" id="KW-0812">Transmembrane</keyword>
<dbReference type="Proteomes" id="UP001371305">
    <property type="component" value="Unassembled WGS sequence"/>
</dbReference>
<dbReference type="EMBL" id="JBBUKT010000005">
    <property type="protein sequence ID" value="MEK7951629.1"/>
    <property type="molecule type" value="Genomic_DNA"/>
</dbReference>
<evidence type="ECO:0000313" key="2">
    <source>
        <dbReference type="EMBL" id="MEK7951629.1"/>
    </source>
</evidence>
<proteinExistence type="predicted"/>
<reference evidence="2 3" key="1">
    <citation type="submission" date="2024-04" db="EMBL/GenBank/DDBJ databases">
        <title>Luteolibacter sp. isolated from soil.</title>
        <authorList>
            <person name="An J."/>
        </authorList>
    </citation>
    <scope>NUCLEOTIDE SEQUENCE [LARGE SCALE GENOMIC DNA]</scope>
    <source>
        <strain evidence="2 3">Y139</strain>
    </source>
</reference>
<keyword evidence="1" id="KW-1133">Transmembrane helix</keyword>
<evidence type="ECO:0008006" key="4">
    <source>
        <dbReference type="Google" id="ProtNLM"/>
    </source>
</evidence>
<keyword evidence="3" id="KW-1185">Reference proteome</keyword>
<sequence length="53" mass="6318">MARPPTFQVASVGIAYWLVILFYILAWTVLLTWRWQRMKKQKPPGNAEHHPRI</sequence>
<comment type="caution">
    <text evidence="2">The sequence shown here is derived from an EMBL/GenBank/DDBJ whole genome shotgun (WGS) entry which is preliminary data.</text>
</comment>
<dbReference type="RefSeq" id="WP_341405272.1">
    <property type="nucleotide sequence ID" value="NZ_JBBUKT010000005.1"/>
</dbReference>
<protein>
    <recommendedName>
        <fullName evidence="4">Heme exporter protein D</fullName>
    </recommendedName>
</protein>